<feature type="coiled-coil region" evidence="1">
    <location>
        <begin position="123"/>
        <end position="150"/>
    </location>
</feature>
<evidence type="ECO:0000313" key="3">
    <source>
        <dbReference type="Proteomes" id="UP000612329"/>
    </source>
</evidence>
<dbReference type="NCBIfam" id="NF041200">
    <property type="entry name" value="mob_BfmA_Nterm"/>
    <property type="match status" value="1"/>
</dbReference>
<evidence type="ECO:0000256" key="1">
    <source>
        <dbReference type="SAM" id="Coils"/>
    </source>
</evidence>
<sequence length="190" mass="22682">MEDLYQKYRFSAISIKKDVAVRFREFSRLVSDSHTLTLEAIMDFFEWNDLSPNDDLGLKNNRTNKRINAVIAILKNIEKHQTLPTKTMLDTLFHDISQVEDEEEDEENVDFGTPESFTRDTELEHYRNRHEEMLQQLSLYKNQMQELLERLTYIKSAFGKGHYKLDMDKNDLENLKKSLEHVHHHHRTKT</sequence>
<organism evidence="2 3">
    <name type="scientific">Yeosuana aromativorans</name>
    <dbReference type="NCBI Taxonomy" id="288019"/>
    <lineage>
        <taxon>Bacteria</taxon>
        <taxon>Pseudomonadati</taxon>
        <taxon>Bacteroidota</taxon>
        <taxon>Flavobacteriia</taxon>
        <taxon>Flavobacteriales</taxon>
        <taxon>Flavobacteriaceae</taxon>
        <taxon>Yeosuana</taxon>
    </lineage>
</organism>
<evidence type="ECO:0000313" key="2">
    <source>
        <dbReference type="EMBL" id="GGK18892.1"/>
    </source>
</evidence>
<proteinExistence type="predicted"/>
<comment type="caution">
    <text evidence="2">The sequence shown here is derived from an EMBL/GenBank/DDBJ whole genome shotgun (WGS) entry which is preliminary data.</text>
</comment>
<dbReference type="Proteomes" id="UP000612329">
    <property type="component" value="Unassembled WGS sequence"/>
</dbReference>
<reference evidence="2" key="1">
    <citation type="journal article" date="2014" name="Int. J. Syst. Evol. Microbiol.">
        <title>Complete genome sequence of Corynebacterium casei LMG S-19264T (=DSM 44701T), isolated from a smear-ripened cheese.</title>
        <authorList>
            <consortium name="US DOE Joint Genome Institute (JGI-PGF)"/>
            <person name="Walter F."/>
            <person name="Albersmeier A."/>
            <person name="Kalinowski J."/>
            <person name="Ruckert C."/>
        </authorList>
    </citation>
    <scope>NUCLEOTIDE SEQUENCE</scope>
    <source>
        <strain evidence="2">JCM 12862</strain>
    </source>
</reference>
<name>A0A8J3BL29_9FLAO</name>
<dbReference type="AlphaFoldDB" id="A0A8J3BL29"/>
<accession>A0A8J3BL29</accession>
<gene>
    <name evidence="2" type="ORF">GCM10007962_11350</name>
</gene>
<protein>
    <submittedName>
        <fullName evidence="2">Uncharacterized protein</fullName>
    </submittedName>
</protein>
<dbReference type="EMBL" id="BMNR01000002">
    <property type="protein sequence ID" value="GGK18892.1"/>
    <property type="molecule type" value="Genomic_DNA"/>
</dbReference>
<dbReference type="InterPro" id="IPR048012">
    <property type="entry name" value="BfmA-like_N"/>
</dbReference>
<keyword evidence="1" id="KW-0175">Coiled coil</keyword>
<reference evidence="2" key="2">
    <citation type="submission" date="2020-09" db="EMBL/GenBank/DDBJ databases">
        <authorList>
            <person name="Sun Q."/>
            <person name="Ohkuma M."/>
        </authorList>
    </citation>
    <scope>NUCLEOTIDE SEQUENCE</scope>
    <source>
        <strain evidence="2">JCM 12862</strain>
    </source>
</reference>
<keyword evidence="3" id="KW-1185">Reference proteome</keyword>
<dbReference type="RefSeq" id="WP_188650862.1">
    <property type="nucleotide sequence ID" value="NZ_BMNR01000002.1"/>
</dbReference>